<dbReference type="PANTHER" id="PTHR38593:SF1">
    <property type="entry name" value="BLR2558 PROTEIN"/>
    <property type="match status" value="1"/>
</dbReference>
<keyword evidence="1" id="KW-0732">Signal</keyword>
<proteinExistence type="predicted"/>
<organism evidence="3 4">
    <name type="scientific">Pseudomonas fluorescens</name>
    <dbReference type="NCBI Taxonomy" id="294"/>
    <lineage>
        <taxon>Bacteria</taxon>
        <taxon>Pseudomonadati</taxon>
        <taxon>Pseudomonadota</taxon>
        <taxon>Gammaproteobacteria</taxon>
        <taxon>Pseudomonadales</taxon>
        <taxon>Pseudomonadaceae</taxon>
        <taxon>Pseudomonas</taxon>
    </lineage>
</organism>
<dbReference type="InterPro" id="IPR012347">
    <property type="entry name" value="Ferritin-like"/>
</dbReference>
<dbReference type="PANTHER" id="PTHR38593">
    <property type="entry name" value="BLR2558 PROTEIN"/>
    <property type="match status" value="1"/>
</dbReference>
<dbReference type="AlphaFoldDB" id="A0A5E7F5B4"/>
<feature type="chain" id="PRO_5023044126" description="DUF4142 domain-containing protein" evidence="1">
    <location>
        <begin position="24"/>
        <end position="168"/>
    </location>
</feature>
<reference evidence="3 4" key="1">
    <citation type="submission" date="2019-09" db="EMBL/GenBank/DDBJ databases">
        <authorList>
            <person name="Chandra G."/>
            <person name="Truman W A."/>
        </authorList>
    </citation>
    <scope>NUCLEOTIDE SEQUENCE [LARGE SCALE GENOMIC DNA]</scope>
    <source>
        <strain evidence="3">PS691</strain>
    </source>
</reference>
<accession>A0A5E7F5B4</accession>
<protein>
    <recommendedName>
        <fullName evidence="2">DUF4142 domain-containing protein</fullName>
    </recommendedName>
</protein>
<feature type="signal peptide" evidence="1">
    <location>
        <begin position="1"/>
        <end position="23"/>
    </location>
</feature>
<dbReference type="Proteomes" id="UP000337909">
    <property type="component" value="Unassembled WGS sequence"/>
</dbReference>
<dbReference type="Pfam" id="PF13628">
    <property type="entry name" value="DUF4142"/>
    <property type="match status" value="1"/>
</dbReference>
<evidence type="ECO:0000313" key="4">
    <source>
        <dbReference type="Proteomes" id="UP000337909"/>
    </source>
</evidence>
<evidence type="ECO:0000256" key="1">
    <source>
        <dbReference type="SAM" id="SignalP"/>
    </source>
</evidence>
<dbReference type="RefSeq" id="WP_150645005.1">
    <property type="nucleotide sequence ID" value="NZ_CABVHQ010000081.1"/>
</dbReference>
<evidence type="ECO:0000259" key="2">
    <source>
        <dbReference type="Pfam" id="PF13628"/>
    </source>
</evidence>
<dbReference type="EMBL" id="CABVHQ010000081">
    <property type="protein sequence ID" value="VVO34349.1"/>
    <property type="molecule type" value="Genomic_DNA"/>
</dbReference>
<evidence type="ECO:0000313" key="3">
    <source>
        <dbReference type="EMBL" id="VVO34349.1"/>
    </source>
</evidence>
<dbReference type="Gene3D" id="1.20.1260.10">
    <property type="match status" value="1"/>
</dbReference>
<feature type="domain" description="DUF4142" evidence="2">
    <location>
        <begin position="26"/>
        <end position="160"/>
    </location>
</feature>
<gene>
    <name evidence="3" type="ORF">PS691_05197</name>
</gene>
<name>A0A5E7F5B4_PSEFL</name>
<dbReference type="InterPro" id="IPR025419">
    <property type="entry name" value="DUF4142"/>
</dbReference>
<dbReference type="OrthoDB" id="118677at2"/>
<sequence precursor="true">MGISGTRLTSLALGLGMSLTCAAASNTFVDEASSAGMAEIETSKLALQKSSSADVKAFANQMLTDHSAANKELAALAGKLAIKVPDDTALSRNAEKMALKVPDGASFDAAYAKHQVDAHEQTIKLFTEQSRSTAAPSEMAAFASKTLPTLKHHLDMAKKLQAQHQKIN</sequence>